<comment type="caution">
    <text evidence="2">The sequence shown here is derived from an EMBL/GenBank/DDBJ whole genome shotgun (WGS) entry which is preliminary data.</text>
</comment>
<dbReference type="AlphaFoldDB" id="A0A251ZT59"/>
<dbReference type="Proteomes" id="UP000194946">
    <property type="component" value="Unassembled WGS sequence"/>
</dbReference>
<reference evidence="3" key="1">
    <citation type="submission" date="2014-06" db="EMBL/GenBank/DDBJ databases">
        <authorList>
            <person name="Winans N.J."/>
            <person name="Newell P.D."/>
            <person name="Douglas A.E."/>
        </authorList>
    </citation>
    <scope>NUCLEOTIDE SEQUENCE [LARGE SCALE GENOMIC DNA]</scope>
    <source>
        <strain evidence="3">DmL_052</strain>
    </source>
</reference>
<protein>
    <submittedName>
        <fullName evidence="2">Uncharacterized protein</fullName>
    </submittedName>
</protein>
<evidence type="ECO:0000256" key="1">
    <source>
        <dbReference type="SAM" id="SignalP"/>
    </source>
</evidence>
<feature type="signal peptide" evidence="1">
    <location>
        <begin position="1"/>
        <end position="21"/>
    </location>
</feature>
<feature type="chain" id="PRO_5011677281" evidence="1">
    <location>
        <begin position="22"/>
        <end position="143"/>
    </location>
</feature>
<name>A0A251ZT59_9PROT</name>
<sequence length="143" mass="16009">MKKIVTLAIISLFTFPIASIAADRAPDATINAALAIITPGYCDNAFMPDTPSSKTENWYKEAEATISNCYNEANKNKSLLPKNNPAYKQCLIADLLITENKNKPSQKNINNKYFSNDIFQERYANFTKDLYGDEIDETALLQS</sequence>
<dbReference type="RefSeq" id="WP_086632608.1">
    <property type="nucleotide sequence ID" value="NZ_JOPB01000012.1"/>
</dbReference>
<accession>A0A251ZT59</accession>
<evidence type="ECO:0000313" key="2">
    <source>
        <dbReference type="EMBL" id="OUI77846.1"/>
    </source>
</evidence>
<proteinExistence type="predicted"/>
<keyword evidence="1" id="KW-0732">Signal</keyword>
<keyword evidence="3" id="KW-1185">Reference proteome</keyword>
<dbReference type="EMBL" id="JOPB01000012">
    <property type="protein sequence ID" value="OUI77846.1"/>
    <property type="molecule type" value="Genomic_DNA"/>
</dbReference>
<gene>
    <name evidence="2" type="ORF">HK18_00915</name>
</gene>
<evidence type="ECO:0000313" key="3">
    <source>
        <dbReference type="Proteomes" id="UP000194946"/>
    </source>
</evidence>
<organism evidence="2 3">
    <name type="scientific">Commensalibacter intestini</name>
    <dbReference type="NCBI Taxonomy" id="479936"/>
    <lineage>
        <taxon>Bacteria</taxon>
        <taxon>Pseudomonadati</taxon>
        <taxon>Pseudomonadota</taxon>
        <taxon>Alphaproteobacteria</taxon>
        <taxon>Acetobacterales</taxon>
        <taxon>Acetobacteraceae</taxon>
    </lineage>
</organism>